<protein>
    <submittedName>
        <fullName evidence="8">Acyl-CoA dehydrogenase</fullName>
    </submittedName>
</protein>
<sequence length="369" mass="38022">MNLALSDEQEFLREAARGTLSRFKTVEAARTALDDGLGALPDLGAAAREAGWAGLLIGEAAGGAGLGVFDAMLVAEELGRVLAPVPLLGLLPATAILDAAGHEALGAIAAGDVRPVWIPTRPPGDLEDRWTVDAHGATRAQAPAVMAGGGAVTVTGTAAFVPDAPGADLIVVVGPDGAATVVEASAPGVTIERVVRYDITRPLAHVTFAGAPGTALGTTADVAQDAWYVAQALLAAESVGTVQTTLEMSVQYAKERFTFGRAIGSYQAVKHELTEVLRRLENARSLLYYAGWARADAPAEFPLAASAARSAAGAALDFAARSNINVHGGIGATWEHDAPLYFRRAQLSRRLLGGHGDATDRVAERLLAG</sequence>
<dbReference type="Gene3D" id="1.20.140.10">
    <property type="entry name" value="Butyryl-CoA Dehydrogenase, subunit A, domain 3"/>
    <property type="match status" value="1"/>
</dbReference>
<evidence type="ECO:0000256" key="1">
    <source>
        <dbReference type="ARBA" id="ARBA00001974"/>
    </source>
</evidence>
<dbReference type="PANTHER" id="PTHR43884:SF20">
    <property type="entry name" value="ACYL-COA DEHYDROGENASE FADE28"/>
    <property type="match status" value="1"/>
</dbReference>
<dbReference type="InterPro" id="IPR009075">
    <property type="entry name" value="AcylCo_DH/oxidase_C"/>
</dbReference>
<dbReference type="SUPFAM" id="SSF56645">
    <property type="entry name" value="Acyl-CoA dehydrogenase NM domain-like"/>
    <property type="match status" value="1"/>
</dbReference>
<dbReference type="InterPro" id="IPR013786">
    <property type="entry name" value="AcylCoA_DH/ox_N"/>
</dbReference>
<dbReference type="RefSeq" id="WP_146916736.1">
    <property type="nucleotide sequence ID" value="NZ_CP042430.1"/>
</dbReference>
<accession>A0A5B8U1V1</accession>
<dbReference type="Proteomes" id="UP000321805">
    <property type="component" value="Chromosome"/>
</dbReference>
<evidence type="ECO:0000256" key="3">
    <source>
        <dbReference type="ARBA" id="ARBA00022630"/>
    </source>
</evidence>
<keyword evidence="5" id="KW-0560">Oxidoreductase</keyword>
<dbReference type="OrthoDB" id="8677713at2"/>
<dbReference type="EMBL" id="CP042430">
    <property type="protein sequence ID" value="QEC46938.1"/>
    <property type="molecule type" value="Genomic_DNA"/>
</dbReference>
<dbReference type="GO" id="GO:0003995">
    <property type="term" value="F:acyl-CoA dehydrogenase activity"/>
    <property type="evidence" value="ECO:0007669"/>
    <property type="project" value="TreeGrafter"/>
</dbReference>
<feature type="domain" description="Acyl-CoA dehydrogenase/oxidase N-terminal" evidence="7">
    <location>
        <begin position="6"/>
        <end position="88"/>
    </location>
</feature>
<dbReference type="InterPro" id="IPR037069">
    <property type="entry name" value="AcylCoA_DH/ox_N_sf"/>
</dbReference>
<dbReference type="PANTHER" id="PTHR43884">
    <property type="entry name" value="ACYL-COA DEHYDROGENASE"/>
    <property type="match status" value="1"/>
</dbReference>
<dbReference type="Gene3D" id="1.10.540.10">
    <property type="entry name" value="Acyl-CoA dehydrogenase/oxidase, N-terminal domain"/>
    <property type="match status" value="1"/>
</dbReference>
<keyword evidence="9" id="KW-1185">Reference proteome</keyword>
<keyword evidence="4" id="KW-0274">FAD</keyword>
<dbReference type="InterPro" id="IPR036250">
    <property type="entry name" value="AcylCo_DH-like_C"/>
</dbReference>
<evidence type="ECO:0000313" key="8">
    <source>
        <dbReference type="EMBL" id="QEC46938.1"/>
    </source>
</evidence>
<organism evidence="8 9">
    <name type="scientific">Baekduia soli</name>
    <dbReference type="NCBI Taxonomy" id="496014"/>
    <lineage>
        <taxon>Bacteria</taxon>
        <taxon>Bacillati</taxon>
        <taxon>Actinomycetota</taxon>
        <taxon>Thermoleophilia</taxon>
        <taxon>Solirubrobacterales</taxon>
        <taxon>Baekduiaceae</taxon>
        <taxon>Baekduia</taxon>
    </lineage>
</organism>
<dbReference type="GO" id="GO:0050660">
    <property type="term" value="F:flavin adenine dinucleotide binding"/>
    <property type="evidence" value="ECO:0007669"/>
    <property type="project" value="InterPro"/>
</dbReference>
<evidence type="ECO:0000256" key="4">
    <source>
        <dbReference type="ARBA" id="ARBA00022827"/>
    </source>
</evidence>
<reference evidence="8 9" key="1">
    <citation type="journal article" date="2018" name="J. Microbiol.">
        <title>Baekduia soli gen. nov., sp. nov., a novel bacterium isolated from the soil of Baekdu Mountain and proposal of a novel family name, Baekduiaceae fam. nov.</title>
        <authorList>
            <person name="An D.S."/>
            <person name="Siddiqi M.Z."/>
            <person name="Kim K.H."/>
            <person name="Yu H.S."/>
            <person name="Im W.T."/>
        </authorList>
    </citation>
    <scope>NUCLEOTIDE SEQUENCE [LARGE SCALE GENOMIC DNA]</scope>
    <source>
        <strain evidence="8 9">BR7-21</strain>
    </source>
</reference>
<dbReference type="Pfam" id="PF00441">
    <property type="entry name" value="Acyl-CoA_dh_1"/>
    <property type="match status" value="1"/>
</dbReference>
<evidence type="ECO:0000259" key="6">
    <source>
        <dbReference type="Pfam" id="PF00441"/>
    </source>
</evidence>
<comment type="similarity">
    <text evidence="2">Belongs to the acyl-CoA dehydrogenase family.</text>
</comment>
<evidence type="ECO:0000313" key="9">
    <source>
        <dbReference type="Proteomes" id="UP000321805"/>
    </source>
</evidence>
<dbReference type="AlphaFoldDB" id="A0A5B8U1V1"/>
<evidence type="ECO:0000256" key="2">
    <source>
        <dbReference type="ARBA" id="ARBA00009347"/>
    </source>
</evidence>
<gene>
    <name evidence="8" type="ORF">FSW04_04590</name>
</gene>
<name>A0A5B8U1V1_9ACTN</name>
<evidence type="ECO:0000259" key="7">
    <source>
        <dbReference type="Pfam" id="PF02771"/>
    </source>
</evidence>
<evidence type="ECO:0000256" key="5">
    <source>
        <dbReference type="ARBA" id="ARBA00023002"/>
    </source>
</evidence>
<proteinExistence type="inferred from homology"/>
<dbReference type="SUPFAM" id="SSF47203">
    <property type="entry name" value="Acyl-CoA dehydrogenase C-terminal domain-like"/>
    <property type="match status" value="1"/>
</dbReference>
<keyword evidence="3" id="KW-0285">Flavoprotein</keyword>
<dbReference type="InterPro" id="IPR009100">
    <property type="entry name" value="AcylCoA_DH/oxidase_NM_dom_sf"/>
</dbReference>
<comment type="cofactor">
    <cofactor evidence="1">
        <name>FAD</name>
        <dbReference type="ChEBI" id="CHEBI:57692"/>
    </cofactor>
</comment>
<dbReference type="Pfam" id="PF02771">
    <property type="entry name" value="Acyl-CoA_dh_N"/>
    <property type="match status" value="1"/>
</dbReference>
<feature type="domain" description="Acyl-CoA dehydrogenase/oxidase C-terminal" evidence="6">
    <location>
        <begin position="222"/>
        <end position="366"/>
    </location>
</feature>
<dbReference type="KEGG" id="bsol:FSW04_04590"/>